<evidence type="ECO:0000313" key="2">
    <source>
        <dbReference type="EMBL" id="VDM71446.1"/>
    </source>
</evidence>
<sequence>MEESDEELASGSEHSLEDEHEEGEDEEHLFESDDDDEDEKMEEDDQSGEDHFGHRSVRSSNDWGGLARKALEQFHPNEQVRLNWMKIIYGEEDEAPVVKEEDIADGLFKVRKAATKPLWQQEDGLLWHQCASTSYAAPDWTNEETRLSIADCFVTGNWTEDDEEEKELRDHMDEEMEDDADVKEEEEAKDGDDKKLSALERAEAAAHERRAEEKIKLKQRFNDDYDES</sequence>
<evidence type="ECO:0000313" key="3">
    <source>
        <dbReference type="Proteomes" id="UP000270094"/>
    </source>
</evidence>
<accession>A0A3P7IN62</accession>
<evidence type="ECO:0000256" key="1">
    <source>
        <dbReference type="SAM" id="MobiDB-lite"/>
    </source>
</evidence>
<name>A0A3P7IN62_STRVU</name>
<gene>
    <name evidence="2" type="ORF">SVUK_LOCUS6444</name>
</gene>
<feature type="compositionally biased region" description="Basic and acidic residues" evidence="1">
    <location>
        <begin position="191"/>
        <end position="228"/>
    </location>
</feature>
<feature type="compositionally biased region" description="Acidic residues" evidence="1">
    <location>
        <begin position="16"/>
        <end position="47"/>
    </location>
</feature>
<reference evidence="2 3" key="1">
    <citation type="submission" date="2018-11" db="EMBL/GenBank/DDBJ databases">
        <authorList>
            <consortium name="Pathogen Informatics"/>
        </authorList>
    </citation>
    <scope>NUCLEOTIDE SEQUENCE [LARGE SCALE GENOMIC DNA]</scope>
</reference>
<feature type="non-terminal residue" evidence="2">
    <location>
        <position position="228"/>
    </location>
</feature>
<dbReference type="OrthoDB" id="10260897at2759"/>
<feature type="compositionally biased region" description="Acidic residues" evidence="1">
    <location>
        <begin position="173"/>
        <end position="190"/>
    </location>
</feature>
<dbReference type="AlphaFoldDB" id="A0A3P7IN62"/>
<protein>
    <submittedName>
        <fullName evidence="2">Uncharacterized protein</fullName>
    </submittedName>
</protein>
<dbReference type="EMBL" id="UYYB01020447">
    <property type="protein sequence ID" value="VDM71446.1"/>
    <property type="molecule type" value="Genomic_DNA"/>
</dbReference>
<proteinExistence type="predicted"/>
<dbReference type="Proteomes" id="UP000270094">
    <property type="component" value="Unassembled WGS sequence"/>
</dbReference>
<organism evidence="2 3">
    <name type="scientific">Strongylus vulgaris</name>
    <name type="common">Blood worm</name>
    <dbReference type="NCBI Taxonomy" id="40348"/>
    <lineage>
        <taxon>Eukaryota</taxon>
        <taxon>Metazoa</taxon>
        <taxon>Ecdysozoa</taxon>
        <taxon>Nematoda</taxon>
        <taxon>Chromadorea</taxon>
        <taxon>Rhabditida</taxon>
        <taxon>Rhabditina</taxon>
        <taxon>Rhabditomorpha</taxon>
        <taxon>Strongyloidea</taxon>
        <taxon>Strongylidae</taxon>
        <taxon>Strongylus</taxon>
    </lineage>
</organism>
<feature type="region of interest" description="Disordered" evidence="1">
    <location>
        <begin position="1"/>
        <end position="59"/>
    </location>
</feature>
<keyword evidence="3" id="KW-1185">Reference proteome</keyword>
<feature type="region of interest" description="Disordered" evidence="1">
    <location>
        <begin position="160"/>
        <end position="228"/>
    </location>
</feature>